<comment type="caution">
    <text evidence="1">The sequence shown here is derived from an EMBL/GenBank/DDBJ whole genome shotgun (WGS) entry which is preliminary data.</text>
</comment>
<evidence type="ECO:0000313" key="2">
    <source>
        <dbReference type="Proteomes" id="UP001140949"/>
    </source>
</evidence>
<proteinExistence type="predicted"/>
<dbReference type="Proteomes" id="UP001140949">
    <property type="component" value="Unassembled WGS sequence"/>
</dbReference>
<gene>
    <name evidence="1" type="ORF">M6B38_289695</name>
</gene>
<dbReference type="AlphaFoldDB" id="A0AAX6HW77"/>
<sequence>MLSRSMIIFLDFRLMYRILIGCTKLSICCRFR</sequence>
<keyword evidence="2" id="KW-1185">Reference proteome</keyword>
<accession>A0AAX6HW77</accession>
<protein>
    <submittedName>
        <fullName evidence="1">Uncharacterized protein</fullName>
    </submittedName>
</protein>
<evidence type="ECO:0000313" key="1">
    <source>
        <dbReference type="EMBL" id="KAJ6845306.1"/>
    </source>
</evidence>
<organism evidence="1 2">
    <name type="scientific">Iris pallida</name>
    <name type="common">Sweet iris</name>
    <dbReference type="NCBI Taxonomy" id="29817"/>
    <lineage>
        <taxon>Eukaryota</taxon>
        <taxon>Viridiplantae</taxon>
        <taxon>Streptophyta</taxon>
        <taxon>Embryophyta</taxon>
        <taxon>Tracheophyta</taxon>
        <taxon>Spermatophyta</taxon>
        <taxon>Magnoliopsida</taxon>
        <taxon>Liliopsida</taxon>
        <taxon>Asparagales</taxon>
        <taxon>Iridaceae</taxon>
        <taxon>Iridoideae</taxon>
        <taxon>Irideae</taxon>
        <taxon>Iris</taxon>
    </lineage>
</organism>
<name>A0AAX6HW77_IRIPA</name>
<dbReference type="EMBL" id="JANAVB010006389">
    <property type="protein sequence ID" value="KAJ6845306.1"/>
    <property type="molecule type" value="Genomic_DNA"/>
</dbReference>
<reference evidence="1" key="2">
    <citation type="submission" date="2023-04" db="EMBL/GenBank/DDBJ databases">
        <authorList>
            <person name="Bruccoleri R.E."/>
            <person name="Oakeley E.J."/>
            <person name="Faust A.-M."/>
            <person name="Dessus-Babus S."/>
            <person name="Altorfer M."/>
            <person name="Burckhardt D."/>
            <person name="Oertli M."/>
            <person name="Naumann U."/>
            <person name="Petersen F."/>
            <person name="Wong J."/>
        </authorList>
    </citation>
    <scope>NUCLEOTIDE SEQUENCE</scope>
    <source>
        <strain evidence="1">GSM-AAB239-AS_SAM_17_03QT</strain>
        <tissue evidence="1">Leaf</tissue>
    </source>
</reference>
<reference evidence="1" key="1">
    <citation type="journal article" date="2023" name="GigaByte">
        <title>Genome assembly of the bearded iris, Iris pallida Lam.</title>
        <authorList>
            <person name="Bruccoleri R.E."/>
            <person name="Oakeley E.J."/>
            <person name="Faust A.M.E."/>
            <person name="Altorfer M."/>
            <person name="Dessus-Babus S."/>
            <person name="Burckhardt D."/>
            <person name="Oertli M."/>
            <person name="Naumann U."/>
            <person name="Petersen F."/>
            <person name="Wong J."/>
        </authorList>
    </citation>
    <scope>NUCLEOTIDE SEQUENCE</scope>
    <source>
        <strain evidence="1">GSM-AAB239-AS_SAM_17_03QT</strain>
    </source>
</reference>